<reference evidence="1" key="1">
    <citation type="submission" date="2015-10" db="EMBL/GenBank/DDBJ databases">
        <authorList>
            <person name="Gilbert D.G."/>
        </authorList>
    </citation>
    <scope>NUCLEOTIDE SEQUENCE</scope>
    <source>
        <strain evidence="1">Phyl III-seqv23</strain>
    </source>
</reference>
<proteinExistence type="predicted"/>
<protein>
    <submittedName>
        <fullName evidence="1">Uncharacterized protein</fullName>
    </submittedName>
</protein>
<dbReference type="EMBL" id="LN899827">
    <property type="protein sequence ID" value="CUV45051.1"/>
    <property type="molecule type" value="Genomic_DNA"/>
</dbReference>
<sequence>MTQLLLGNMVGR</sequence>
<gene>
    <name evidence="1" type="ORF">TO10_v1_240038</name>
</gene>
<accession>A0A0S4WE16</accession>
<organism evidence="1">
    <name type="scientific">Ralstonia solanacearum</name>
    <name type="common">Pseudomonas solanacearum</name>
    <dbReference type="NCBI Taxonomy" id="305"/>
    <lineage>
        <taxon>Bacteria</taxon>
        <taxon>Pseudomonadati</taxon>
        <taxon>Pseudomonadota</taxon>
        <taxon>Betaproteobacteria</taxon>
        <taxon>Burkholderiales</taxon>
        <taxon>Burkholderiaceae</taxon>
        <taxon>Ralstonia</taxon>
        <taxon>Ralstonia solanacearum species complex</taxon>
    </lineage>
</organism>
<evidence type="ECO:0000313" key="1">
    <source>
        <dbReference type="EMBL" id="CUV45051.1"/>
    </source>
</evidence>
<name>A0A0S4WE16_RALSL</name>